<organism evidence="1">
    <name type="scientific">marine sediment metagenome</name>
    <dbReference type="NCBI Taxonomy" id="412755"/>
    <lineage>
        <taxon>unclassified sequences</taxon>
        <taxon>metagenomes</taxon>
        <taxon>ecological metagenomes</taxon>
    </lineage>
</organism>
<evidence type="ECO:0000313" key="1">
    <source>
        <dbReference type="EMBL" id="KKK87309.1"/>
    </source>
</evidence>
<dbReference type="AlphaFoldDB" id="A0A0F9B9D0"/>
<proteinExistence type="predicted"/>
<protein>
    <submittedName>
        <fullName evidence="1">Uncharacterized protein</fullName>
    </submittedName>
</protein>
<reference evidence="1" key="1">
    <citation type="journal article" date="2015" name="Nature">
        <title>Complex archaea that bridge the gap between prokaryotes and eukaryotes.</title>
        <authorList>
            <person name="Spang A."/>
            <person name="Saw J.H."/>
            <person name="Jorgensen S.L."/>
            <person name="Zaremba-Niedzwiedzka K."/>
            <person name="Martijn J."/>
            <person name="Lind A.E."/>
            <person name="van Eijk R."/>
            <person name="Schleper C."/>
            <person name="Guy L."/>
            <person name="Ettema T.J."/>
        </authorList>
    </citation>
    <scope>NUCLEOTIDE SEQUENCE</scope>
</reference>
<name>A0A0F9B9D0_9ZZZZ</name>
<feature type="non-terminal residue" evidence="1">
    <location>
        <position position="1"/>
    </location>
</feature>
<comment type="caution">
    <text evidence="1">The sequence shown here is derived from an EMBL/GenBank/DDBJ whole genome shotgun (WGS) entry which is preliminary data.</text>
</comment>
<dbReference type="EMBL" id="LAZR01050460">
    <property type="protein sequence ID" value="KKK87309.1"/>
    <property type="molecule type" value="Genomic_DNA"/>
</dbReference>
<accession>A0A0F9B9D0</accession>
<sequence>YKVVVKLSDLIDPQKTKILHEGGGIWEEGVILSKELQKGATEIPINPGHNPGNPRPRFKDKEMDRIYQGLLGKTPEKLIEMKIFGSIHALFKMGYEGKPLPYYCPRGTAAYAAYVAGKESDG</sequence>
<gene>
    <name evidence="1" type="ORF">LCGC14_2754560</name>
</gene>